<dbReference type="KEGG" id="tdl:TDEL_0A03510"/>
<dbReference type="Proteomes" id="UP000005627">
    <property type="component" value="Chromosome 1"/>
</dbReference>
<dbReference type="OrthoDB" id="10066429at2759"/>
<evidence type="ECO:0000256" key="4">
    <source>
        <dbReference type="ARBA" id="ARBA00022676"/>
    </source>
</evidence>
<feature type="transmembrane region" description="Helical" evidence="11">
    <location>
        <begin position="212"/>
        <end position="234"/>
    </location>
</feature>
<evidence type="ECO:0000313" key="14">
    <source>
        <dbReference type="Proteomes" id="UP000005627"/>
    </source>
</evidence>
<dbReference type="HOGENOM" id="CLU_022957_2_0_1"/>
<dbReference type="GO" id="GO:0006506">
    <property type="term" value="P:GPI anchor biosynthetic process"/>
    <property type="evidence" value="ECO:0007669"/>
    <property type="project" value="UniProtKB-KW"/>
</dbReference>
<keyword evidence="6 11" id="KW-0812">Transmembrane</keyword>
<evidence type="ECO:0000256" key="12">
    <source>
        <dbReference type="SAM" id="SignalP"/>
    </source>
</evidence>
<comment type="subcellular location">
    <subcellularLocation>
        <location evidence="1 11">Endoplasmic reticulum membrane</location>
        <topology evidence="1 11">Multi-pass membrane protein</topology>
    </subcellularLocation>
</comment>
<evidence type="ECO:0000256" key="11">
    <source>
        <dbReference type="RuleBase" id="RU363075"/>
    </source>
</evidence>
<dbReference type="GeneID" id="11502860"/>
<gene>
    <name evidence="13" type="primary">TDEL0A03510</name>
    <name evidence="13" type="ORF">TDEL_0A03510</name>
</gene>
<dbReference type="EC" id="2.4.1.-" evidence="11"/>
<evidence type="ECO:0000256" key="9">
    <source>
        <dbReference type="ARBA" id="ARBA00023136"/>
    </source>
</evidence>
<feature type="chain" id="PRO_5003519582" description="Mannosyltransferase" evidence="12">
    <location>
        <begin position="27"/>
        <end position="507"/>
    </location>
</feature>
<evidence type="ECO:0000256" key="2">
    <source>
        <dbReference type="ARBA" id="ARBA00004687"/>
    </source>
</evidence>
<dbReference type="Pfam" id="PF03901">
    <property type="entry name" value="Glyco_transf_22"/>
    <property type="match status" value="1"/>
</dbReference>
<keyword evidence="5" id="KW-0808">Transferase</keyword>
<dbReference type="FunCoup" id="G8ZM39">
    <property type="interactions" value="61"/>
</dbReference>
<organism evidence="13 14">
    <name type="scientific">Torulaspora delbrueckii</name>
    <name type="common">Yeast</name>
    <name type="synonym">Candida colliculosa</name>
    <dbReference type="NCBI Taxonomy" id="4950"/>
    <lineage>
        <taxon>Eukaryota</taxon>
        <taxon>Fungi</taxon>
        <taxon>Dikarya</taxon>
        <taxon>Ascomycota</taxon>
        <taxon>Saccharomycotina</taxon>
        <taxon>Saccharomycetes</taxon>
        <taxon>Saccharomycetales</taxon>
        <taxon>Saccharomycetaceae</taxon>
        <taxon>Torulaspora</taxon>
    </lineage>
</organism>
<keyword evidence="4 11" id="KW-0328">Glycosyltransferase</keyword>
<keyword evidence="14" id="KW-1185">Reference proteome</keyword>
<feature type="signal peptide" evidence="12">
    <location>
        <begin position="1"/>
        <end position="26"/>
    </location>
</feature>
<sequence>MSWSPLQLTALAISGFIALQSSYVHPDEHFQSLEVLAVRYLGVNGSLPWEFEPLNAARSFVPLLLNYGPLYFIILTIFKVRDSMTILGLVRLQNFLIYIALCQLVFKRLSETRGIDSKRTNFFIATSYLTCSFQSHSFSNSLETILLLLVLALYNELILDEKKRKVPACQASMILGFLIMLGVFNRITFPAFILLPSLAVFWYYYRSHKFHLVLLTFVSLICCLIFVEIDTVLYQSSKWVIAPLNNLLYNFDESNLQLHGLHPRYNHMLLNLPQIMGPAFLFLNPRSMNSFTRNLPLLSVLSGLLLLSAFKHQELRFLIPLAPQMFSCFDDQTFFQSTRSVHVKRLWLIFNLFLAIVMGIYHQGGILRVISYFQRDDSPLGVHIWWKTYSPPTWMYMNKELTTSTTLIENDIESIDLLPFETTKNHIVDLKGCDIELLNTTLHQFLRNGANVNLIAPNSVKSRLEKLSQFMLVPAREEKAHLDLDHLDFGDFSTFAPGITVYNVSLL</sequence>
<keyword evidence="12" id="KW-0732">Signal</keyword>
<protein>
    <recommendedName>
        <fullName evidence="11">Mannosyltransferase</fullName>
        <ecNumber evidence="11">2.4.1.-</ecNumber>
    </recommendedName>
</protein>
<dbReference type="AlphaFoldDB" id="G8ZM39"/>
<accession>G8ZM39</accession>
<dbReference type="GO" id="GO:0000026">
    <property type="term" value="F:alpha-1,2-mannosyltransferase activity"/>
    <property type="evidence" value="ECO:0007669"/>
    <property type="project" value="EnsemblFungi"/>
</dbReference>
<reference evidence="13 14" key="1">
    <citation type="journal article" date="2011" name="Proc. Natl. Acad. Sci. U.S.A.">
        <title>Evolutionary erosion of yeast sex chromosomes by mating-type switching accidents.</title>
        <authorList>
            <person name="Gordon J.L."/>
            <person name="Armisen D."/>
            <person name="Proux-Wera E."/>
            <person name="Oheigeartaigh S.S."/>
            <person name="Byrne K.P."/>
            <person name="Wolfe K.H."/>
        </authorList>
    </citation>
    <scope>NUCLEOTIDE SEQUENCE [LARGE SCALE GENOMIC DNA]</scope>
    <source>
        <strain evidence="14">ATCC 10662 / CBS 1146 / NBRC 0425 / NCYC 2629 / NRRL Y-866</strain>
    </source>
</reference>
<dbReference type="EMBL" id="HE616742">
    <property type="protein sequence ID" value="CCE89683.1"/>
    <property type="molecule type" value="Genomic_DNA"/>
</dbReference>
<dbReference type="RefSeq" id="XP_003678894.1">
    <property type="nucleotide sequence ID" value="XM_003678846.1"/>
</dbReference>
<comment type="pathway">
    <text evidence="2">Glycolipid biosynthesis; glycosylphosphatidylinositol-anchor biosynthesis.</text>
</comment>
<dbReference type="PANTHER" id="PTHR22760">
    <property type="entry name" value="GLYCOSYLTRANSFERASE"/>
    <property type="match status" value="1"/>
</dbReference>
<dbReference type="STRING" id="1076872.G8ZM39"/>
<dbReference type="eggNOG" id="KOG4123">
    <property type="taxonomic scope" value="Eukaryota"/>
</dbReference>
<evidence type="ECO:0000256" key="8">
    <source>
        <dbReference type="ARBA" id="ARBA00022989"/>
    </source>
</evidence>
<evidence type="ECO:0000256" key="7">
    <source>
        <dbReference type="ARBA" id="ARBA00022824"/>
    </source>
</evidence>
<keyword evidence="7 11" id="KW-0256">Endoplasmic reticulum</keyword>
<dbReference type="InParanoid" id="G8ZM39"/>
<feature type="transmembrane region" description="Helical" evidence="11">
    <location>
        <begin position="346"/>
        <end position="364"/>
    </location>
</feature>
<evidence type="ECO:0000313" key="13">
    <source>
        <dbReference type="EMBL" id="CCE89683.1"/>
    </source>
</evidence>
<dbReference type="PANTHER" id="PTHR22760:SF3">
    <property type="entry name" value="GPI MANNOSYLTRANSFERASE 4"/>
    <property type="match status" value="1"/>
</dbReference>
<evidence type="ECO:0000256" key="3">
    <source>
        <dbReference type="ARBA" id="ARBA00022502"/>
    </source>
</evidence>
<feature type="transmembrane region" description="Helical" evidence="11">
    <location>
        <begin position="59"/>
        <end position="78"/>
    </location>
</feature>
<keyword evidence="3" id="KW-0337">GPI-anchor biosynthesis</keyword>
<evidence type="ECO:0000256" key="5">
    <source>
        <dbReference type="ARBA" id="ARBA00022679"/>
    </source>
</evidence>
<evidence type="ECO:0000256" key="10">
    <source>
        <dbReference type="ARBA" id="ARBA00038466"/>
    </source>
</evidence>
<name>G8ZM39_TORDE</name>
<keyword evidence="9 11" id="KW-0472">Membrane</keyword>
<dbReference type="InterPro" id="IPR005599">
    <property type="entry name" value="GPI_mannosylTrfase"/>
</dbReference>
<keyword evidence="8 11" id="KW-1133">Transmembrane helix</keyword>
<evidence type="ECO:0000256" key="6">
    <source>
        <dbReference type="ARBA" id="ARBA00022692"/>
    </source>
</evidence>
<proteinExistence type="inferred from homology"/>
<comment type="similarity">
    <text evidence="10">Belongs to the glycosyltransferase 22 family. PIGZ subfamily.</text>
</comment>
<dbReference type="GO" id="GO:0006276">
    <property type="term" value="P:plasmid maintenance"/>
    <property type="evidence" value="ECO:0007669"/>
    <property type="project" value="EnsemblFungi"/>
</dbReference>
<comment type="caution">
    <text evidence="11">Lacks conserved residue(s) required for the propagation of feature annotation.</text>
</comment>
<evidence type="ECO:0000256" key="1">
    <source>
        <dbReference type="ARBA" id="ARBA00004477"/>
    </source>
</evidence>
<dbReference type="GO" id="GO:0005789">
    <property type="term" value="C:endoplasmic reticulum membrane"/>
    <property type="evidence" value="ECO:0007669"/>
    <property type="project" value="UniProtKB-SubCell"/>
</dbReference>